<keyword evidence="3" id="KW-1185">Reference proteome</keyword>
<gene>
    <name evidence="2" type="ORF">C6P64_01905</name>
</gene>
<dbReference type="RefSeq" id="WP_105746892.1">
    <property type="nucleotide sequence ID" value="NZ_PVLQ01000008.1"/>
</dbReference>
<sequence>MSRLPALPSRLTHAEAPACLAACEAALRRTPAGEPAELDAGALQDFDSSAVALLLALARVARERSVELRLLALPQRLRELAVLYGVGSLLPG</sequence>
<dbReference type="InterPro" id="IPR058548">
    <property type="entry name" value="MlaB-like_STAS"/>
</dbReference>
<organism evidence="2 3">
    <name type="scientific">Malikia granosa</name>
    <dbReference type="NCBI Taxonomy" id="263067"/>
    <lineage>
        <taxon>Bacteria</taxon>
        <taxon>Pseudomonadati</taxon>
        <taxon>Pseudomonadota</taxon>
        <taxon>Betaproteobacteria</taxon>
        <taxon>Burkholderiales</taxon>
        <taxon>Comamonadaceae</taxon>
        <taxon>Malikia</taxon>
    </lineage>
</organism>
<comment type="caution">
    <text evidence="2">The sequence shown here is derived from an EMBL/GenBank/DDBJ whole genome shotgun (WGS) entry which is preliminary data.</text>
</comment>
<evidence type="ECO:0000259" key="1">
    <source>
        <dbReference type="PROSITE" id="PS50801"/>
    </source>
</evidence>
<dbReference type="Proteomes" id="UP000238589">
    <property type="component" value="Unassembled WGS sequence"/>
</dbReference>
<dbReference type="PROSITE" id="PS50801">
    <property type="entry name" value="STAS"/>
    <property type="match status" value="1"/>
</dbReference>
<feature type="domain" description="STAS" evidence="1">
    <location>
        <begin position="38"/>
        <end position="92"/>
    </location>
</feature>
<dbReference type="Gene3D" id="3.30.750.24">
    <property type="entry name" value="STAS domain"/>
    <property type="match status" value="1"/>
</dbReference>
<dbReference type="AlphaFoldDB" id="A0A2S9K8W9"/>
<evidence type="ECO:0000313" key="3">
    <source>
        <dbReference type="Proteomes" id="UP000238589"/>
    </source>
</evidence>
<protein>
    <submittedName>
        <fullName evidence="2">Anti-anti-sigma factor</fullName>
    </submittedName>
</protein>
<proteinExistence type="predicted"/>
<reference evidence="2 3" key="1">
    <citation type="submission" date="2018-03" db="EMBL/GenBank/DDBJ databases">
        <title>Comparative genomics illustrates the genes involved in a hyperalkaliphilic mechanisms of Serpentinomonas isolated from highly-alkaline calcium-rich serpentinized springs.</title>
        <authorList>
            <person name="Suzuki S."/>
            <person name="Ishii S."/>
            <person name="Walworth N."/>
            <person name="Bird L."/>
            <person name="Kuenen J.G."/>
            <person name="Nealson K.H."/>
        </authorList>
    </citation>
    <scope>NUCLEOTIDE SEQUENCE [LARGE SCALE GENOMIC DNA]</scope>
    <source>
        <strain evidence="2 3">P1</strain>
    </source>
</reference>
<accession>A0A2S9K8W9</accession>
<evidence type="ECO:0000313" key="2">
    <source>
        <dbReference type="EMBL" id="PRD66909.1"/>
    </source>
</evidence>
<dbReference type="SUPFAM" id="SSF52091">
    <property type="entry name" value="SpoIIaa-like"/>
    <property type="match status" value="1"/>
</dbReference>
<dbReference type="InterPro" id="IPR036513">
    <property type="entry name" value="STAS_dom_sf"/>
</dbReference>
<name>A0A2S9K8W9_9BURK</name>
<dbReference type="InterPro" id="IPR002645">
    <property type="entry name" value="STAS_dom"/>
</dbReference>
<dbReference type="EMBL" id="PVLQ01000008">
    <property type="protein sequence ID" value="PRD66909.1"/>
    <property type="molecule type" value="Genomic_DNA"/>
</dbReference>
<dbReference type="Pfam" id="PF13466">
    <property type="entry name" value="STAS_2"/>
    <property type="match status" value="1"/>
</dbReference>